<keyword evidence="10" id="KW-1185">Reference proteome</keyword>
<protein>
    <submittedName>
        <fullName evidence="9">Multidrug resistance protein MdtH</fullName>
    </submittedName>
</protein>
<dbReference type="PANTHER" id="PTHR23517">
    <property type="entry name" value="RESISTANCE PROTEIN MDTM, PUTATIVE-RELATED-RELATED"/>
    <property type="match status" value="1"/>
</dbReference>
<gene>
    <name evidence="9" type="ORF">Pla133_01280</name>
</gene>
<evidence type="ECO:0000259" key="8">
    <source>
        <dbReference type="PROSITE" id="PS50850"/>
    </source>
</evidence>
<dbReference type="Gene3D" id="1.20.1250.20">
    <property type="entry name" value="MFS general substrate transporter like domains"/>
    <property type="match status" value="2"/>
</dbReference>
<feature type="transmembrane region" description="Helical" evidence="7">
    <location>
        <begin position="346"/>
        <end position="367"/>
    </location>
</feature>
<evidence type="ECO:0000313" key="9">
    <source>
        <dbReference type="EMBL" id="QDU65065.1"/>
    </source>
</evidence>
<dbReference type="SUPFAM" id="SSF103473">
    <property type="entry name" value="MFS general substrate transporter"/>
    <property type="match status" value="1"/>
</dbReference>
<comment type="subcellular location">
    <subcellularLocation>
        <location evidence="1">Cell membrane</location>
        <topology evidence="1">Multi-pass membrane protein</topology>
    </subcellularLocation>
</comment>
<dbReference type="Pfam" id="PF07690">
    <property type="entry name" value="MFS_1"/>
    <property type="match status" value="1"/>
</dbReference>
<evidence type="ECO:0000313" key="10">
    <source>
        <dbReference type="Proteomes" id="UP000316921"/>
    </source>
</evidence>
<evidence type="ECO:0000256" key="6">
    <source>
        <dbReference type="ARBA" id="ARBA00023136"/>
    </source>
</evidence>
<dbReference type="EMBL" id="CP036287">
    <property type="protein sequence ID" value="QDU65065.1"/>
    <property type="molecule type" value="Genomic_DNA"/>
</dbReference>
<dbReference type="RefSeq" id="WP_419191994.1">
    <property type="nucleotide sequence ID" value="NZ_CP036287.1"/>
</dbReference>
<feature type="transmembrane region" description="Helical" evidence="7">
    <location>
        <begin position="146"/>
        <end position="166"/>
    </location>
</feature>
<evidence type="ECO:0000256" key="5">
    <source>
        <dbReference type="ARBA" id="ARBA00022989"/>
    </source>
</evidence>
<dbReference type="InterPro" id="IPR036259">
    <property type="entry name" value="MFS_trans_sf"/>
</dbReference>
<dbReference type="GO" id="GO:0005886">
    <property type="term" value="C:plasma membrane"/>
    <property type="evidence" value="ECO:0007669"/>
    <property type="project" value="UniProtKB-SubCell"/>
</dbReference>
<dbReference type="PROSITE" id="PS50850">
    <property type="entry name" value="MFS"/>
    <property type="match status" value="1"/>
</dbReference>
<keyword evidence="6 7" id="KW-0472">Membrane</keyword>
<keyword evidence="5 7" id="KW-1133">Transmembrane helix</keyword>
<feature type="domain" description="Major facilitator superfamily (MFS) profile" evidence="8">
    <location>
        <begin position="19"/>
        <end position="395"/>
    </location>
</feature>
<accession>A0A518BDL1</accession>
<dbReference type="KEGG" id="pbap:Pla133_01280"/>
<dbReference type="InterPro" id="IPR020846">
    <property type="entry name" value="MFS_dom"/>
</dbReference>
<feature type="transmembrane region" description="Helical" evidence="7">
    <location>
        <begin position="254"/>
        <end position="274"/>
    </location>
</feature>
<sequence>MFARLWQGHARSLTGLPREIWILSAVLLVNRAGVMVMPFLGIYLVMKRDFSPLEMGAFMALAGVGSMVGVQLGGWLTDRIGHLKVQLGSMILAAPLFLLLGAQEHPAAIAVALFALTVAFDGIRPANGAAIALYSPLEVRTRAFGLMRLAVNLGVTVGPALGGVLAGIDYAWLFRANALASLVSAGVLYALGRGWTPVAELEEPARADSRAYTPWRDRRLLIFMGLLVIGSIPFFQIQSTLPLFLKEVRGMSEAWIGATFAINTVVIVLCELPLLYAIRRHSSIRVTAWGCLFAGLGFGLTPLWPGFAWVAVTVLVWTVGEMLQAPSAVAWVSLRGPNATRGRTMGVFGLGFALAAMLGPLFGTFLYEYIGPRAPWAGCALLGVLTYLGMTALARAEARDDEPQPQTPPADTTAA</sequence>
<feature type="transmembrane region" description="Helical" evidence="7">
    <location>
        <begin position="83"/>
        <end position="102"/>
    </location>
</feature>
<dbReference type="Proteomes" id="UP000316921">
    <property type="component" value="Chromosome"/>
</dbReference>
<feature type="transmembrane region" description="Helical" evidence="7">
    <location>
        <begin position="57"/>
        <end position="76"/>
    </location>
</feature>
<dbReference type="AlphaFoldDB" id="A0A518BDL1"/>
<feature type="transmembrane region" description="Helical" evidence="7">
    <location>
        <begin position="20"/>
        <end position="45"/>
    </location>
</feature>
<dbReference type="InterPro" id="IPR011701">
    <property type="entry name" value="MFS"/>
</dbReference>
<evidence type="ECO:0000256" key="7">
    <source>
        <dbReference type="SAM" id="Phobius"/>
    </source>
</evidence>
<keyword evidence="2" id="KW-0813">Transport</keyword>
<proteinExistence type="predicted"/>
<dbReference type="CDD" id="cd17329">
    <property type="entry name" value="MFS_MdtH_MDR_like"/>
    <property type="match status" value="1"/>
</dbReference>
<dbReference type="GO" id="GO:0022857">
    <property type="term" value="F:transmembrane transporter activity"/>
    <property type="evidence" value="ECO:0007669"/>
    <property type="project" value="InterPro"/>
</dbReference>
<reference evidence="9 10" key="1">
    <citation type="submission" date="2019-02" db="EMBL/GenBank/DDBJ databases">
        <title>Deep-cultivation of Planctomycetes and their phenomic and genomic characterization uncovers novel biology.</title>
        <authorList>
            <person name="Wiegand S."/>
            <person name="Jogler M."/>
            <person name="Boedeker C."/>
            <person name="Pinto D."/>
            <person name="Vollmers J."/>
            <person name="Rivas-Marin E."/>
            <person name="Kohn T."/>
            <person name="Peeters S.H."/>
            <person name="Heuer A."/>
            <person name="Rast P."/>
            <person name="Oberbeckmann S."/>
            <person name="Bunk B."/>
            <person name="Jeske O."/>
            <person name="Meyerdierks A."/>
            <person name="Storesund J.E."/>
            <person name="Kallscheuer N."/>
            <person name="Luecker S."/>
            <person name="Lage O.M."/>
            <person name="Pohl T."/>
            <person name="Merkel B.J."/>
            <person name="Hornburger P."/>
            <person name="Mueller R.-W."/>
            <person name="Bruemmer F."/>
            <person name="Labrenz M."/>
            <person name="Spormann A.M."/>
            <person name="Op den Camp H."/>
            <person name="Overmann J."/>
            <person name="Amann R."/>
            <person name="Jetten M.S.M."/>
            <person name="Mascher T."/>
            <person name="Medema M.H."/>
            <person name="Devos D.P."/>
            <person name="Kaster A.-K."/>
            <person name="Ovreas L."/>
            <person name="Rohde M."/>
            <person name="Galperin M.Y."/>
            <person name="Jogler C."/>
        </authorList>
    </citation>
    <scope>NUCLEOTIDE SEQUENCE [LARGE SCALE GENOMIC DNA]</scope>
    <source>
        <strain evidence="9 10">Pla133</strain>
    </source>
</reference>
<organism evidence="9 10">
    <name type="scientific">Engelhardtia mirabilis</name>
    <dbReference type="NCBI Taxonomy" id="2528011"/>
    <lineage>
        <taxon>Bacteria</taxon>
        <taxon>Pseudomonadati</taxon>
        <taxon>Planctomycetota</taxon>
        <taxon>Planctomycetia</taxon>
        <taxon>Planctomycetia incertae sedis</taxon>
        <taxon>Engelhardtia</taxon>
    </lineage>
</organism>
<feature type="transmembrane region" description="Helical" evidence="7">
    <location>
        <begin position="220"/>
        <end position="239"/>
    </location>
</feature>
<feature type="transmembrane region" description="Helical" evidence="7">
    <location>
        <begin position="286"/>
        <end position="304"/>
    </location>
</feature>
<dbReference type="PANTHER" id="PTHR23517:SF2">
    <property type="entry name" value="MULTIDRUG RESISTANCE PROTEIN MDTH"/>
    <property type="match status" value="1"/>
</dbReference>
<name>A0A518BDL1_9BACT</name>
<evidence type="ECO:0000256" key="4">
    <source>
        <dbReference type="ARBA" id="ARBA00022692"/>
    </source>
</evidence>
<feature type="transmembrane region" description="Helical" evidence="7">
    <location>
        <begin position="172"/>
        <end position="191"/>
    </location>
</feature>
<feature type="transmembrane region" description="Helical" evidence="7">
    <location>
        <begin position="373"/>
        <end position="394"/>
    </location>
</feature>
<evidence type="ECO:0000256" key="3">
    <source>
        <dbReference type="ARBA" id="ARBA00022475"/>
    </source>
</evidence>
<keyword evidence="4 7" id="KW-0812">Transmembrane</keyword>
<feature type="transmembrane region" description="Helical" evidence="7">
    <location>
        <begin position="108"/>
        <end position="134"/>
    </location>
</feature>
<keyword evidence="3" id="KW-1003">Cell membrane</keyword>
<dbReference type="InterPro" id="IPR050171">
    <property type="entry name" value="MFS_Transporters"/>
</dbReference>
<evidence type="ECO:0000256" key="1">
    <source>
        <dbReference type="ARBA" id="ARBA00004651"/>
    </source>
</evidence>
<evidence type="ECO:0000256" key="2">
    <source>
        <dbReference type="ARBA" id="ARBA00022448"/>
    </source>
</evidence>